<dbReference type="KEGG" id="tes:BW730_09095"/>
<keyword evidence="1" id="KW-1133">Transmembrane helix</keyword>
<organism evidence="2 3">
    <name type="scientific">Tessaracoccus aquimaris</name>
    <dbReference type="NCBI Taxonomy" id="1332264"/>
    <lineage>
        <taxon>Bacteria</taxon>
        <taxon>Bacillati</taxon>
        <taxon>Actinomycetota</taxon>
        <taxon>Actinomycetes</taxon>
        <taxon>Propionibacteriales</taxon>
        <taxon>Propionibacteriaceae</taxon>
        <taxon>Tessaracoccus</taxon>
    </lineage>
</organism>
<dbReference type="Proteomes" id="UP000188145">
    <property type="component" value="Chromosome"/>
</dbReference>
<dbReference type="AlphaFoldDB" id="A0A1Q2CNE1"/>
<feature type="transmembrane region" description="Helical" evidence="1">
    <location>
        <begin position="72"/>
        <end position="91"/>
    </location>
</feature>
<dbReference type="OrthoDB" id="3727470at2"/>
<protein>
    <submittedName>
        <fullName evidence="2">Uncharacterized protein</fullName>
    </submittedName>
</protein>
<evidence type="ECO:0000313" key="2">
    <source>
        <dbReference type="EMBL" id="AQP47627.1"/>
    </source>
</evidence>
<keyword evidence="3" id="KW-1185">Reference proteome</keyword>
<accession>A0A1Q2CNE1</accession>
<evidence type="ECO:0000313" key="3">
    <source>
        <dbReference type="Proteomes" id="UP000188145"/>
    </source>
</evidence>
<dbReference type="STRING" id="1332264.BW730_09095"/>
<keyword evidence="1" id="KW-0472">Membrane</keyword>
<gene>
    <name evidence="2" type="ORF">BW730_09095</name>
</gene>
<dbReference type="RefSeq" id="WP_077685954.1">
    <property type="nucleotide sequence ID" value="NZ_CP019606.1"/>
</dbReference>
<feature type="transmembrane region" description="Helical" evidence="1">
    <location>
        <begin position="97"/>
        <end position="119"/>
    </location>
</feature>
<reference evidence="3" key="1">
    <citation type="submission" date="2017-02" db="EMBL/GenBank/DDBJ databases">
        <title>Tessaracoccus aquaemaris sp. nov., isolated from the intestine of a Korean rockfish, Sebastes schlegelii, in a marine aquaculture pond.</title>
        <authorList>
            <person name="Tak E.J."/>
            <person name="Bae J.-W."/>
        </authorList>
    </citation>
    <scope>NUCLEOTIDE SEQUENCE [LARGE SCALE GENOMIC DNA]</scope>
    <source>
        <strain evidence="3">NSG39</strain>
    </source>
</reference>
<evidence type="ECO:0000256" key="1">
    <source>
        <dbReference type="SAM" id="Phobius"/>
    </source>
</evidence>
<dbReference type="EMBL" id="CP019606">
    <property type="protein sequence ID" value="AQP47627.1"/>
    <property type="molecule type" value="Genomic_DNA"/>
</dbReference>
<keyword evidence="1" id="KW-0812">Transmembrane</keyword>
<proteinExistence type="predicted"/>
<name>A0A1Q2CNE1_9ACTN</name>
<sequence length="303" mass="32877">MHPLVPQQVGTWSEQQKTEVVPSGATLRDWSRAFAGLDPALAAEVPYYEFDPKTLEPTRAMDFLPGVTKLEVLGWFVAGLVALWAAVNQPWLPPIGYLPALLLGALVGFGVSFGVRWLIGNHESASETDPMTVPRIVERIEELPPAAEPQPPLDPPGDAVARVKEAYGALLLDVVYRIESPALFDGAEPTTRRFVIALATWDDTPQDERTAAQSAEVAAAFESARVNAEHLGLNHLPIDKRETGRRLLSATRIATDDDSPAGERDAARRRVVDLIDALALYYLPRVDAAAPGLIGAPRQVEAT</sequence>